<evidence type="ECO:0000313" key="2">
    <source>
        <dbReference type="Proteomes" id="UP000593890"/>
    </source>
</evidence>
<dbReference type="AlphaFoldDB" id="A0A7I8D5E0"/>
<organism evidence="1 2">
    <name type="scientific">Solibaculum mannosilyticum</name>
    <dbReference type="NCBI Taxonomy" id="2780922"/>
    <lineage>
        <taxon>Bacteria</taxon>
        <taxon>Bacillati</taxon>
        <taxon>Bacillota</taxon>
        <taxon>Clostridia</taxon>
        <taxon>Eubacteriales</taxon>
        <taxon>Oscillospiraceae</taxon>
        <taxon>Solibaculum</taxon>
    </lineage>
</organism>
<proteinExistence type="predicted"/>
<evidence type="ECO:0000313" key="1">
    <source>
        <dbReference type="EMBL" id="BCI61012.1"/>
    </source>
</evidence>
<keyword evidence="2" id="KW-1185">Reference proteome</keyword>
<sequence>MIASPSMDTRKVKEQLDLQRKIWSTQSYEQALHLIGSFVELQEVQYYDRTN</sequence>
<dbReference type="KEGG" id="sman:C12CBH8_16510"/>
<name>A0A7I8D5E0_9FIRM</name>
<accession>A0A7I8D5E0</accession>
<dbReference type="Proteomes" id="UP000593890">
    <property type="component" value="Chromosome"/>
</dbReference>
<gene>
    <name evidence="1" type="ORF">C12CBH8_16510</name>
</gene>
<reference evidence="2" key="1">
    <citation type="submission" date="2020-07" db="EMBL/GenBank/DDBJ databases">
        <title>Complete genome sequencing of Clostridia bacterium strain 12CBH8.</title>
        <authorList>
            <person name="Sakamoto M."/>
            <person name="Murakami T."/>
            <person name="Mori H."/>
        </authorList>
    </citation>
    <scope>NUCLEOTIDE SEQUENCE [LARGE SCALE GENOMIC DNA]</scope>
    <source>
        <strain evidence="2">12CBH8</strain>
    </source>
</reference>
<dbReference type="EMBL" id="AP023321">
    <property type="protein sequence ID" value="BCI61012.1"/>
    <property type="molecule type" value="Genomic_DNA"/>
</dbReference>
<protein>
    <submittedName>
        <fullName evidence="1">Uncharacterized protein</fullName>
    </submittedName>
</protein>